<evidence type="ECO:0000313" key="1">
    <source>
        <dbReference type="EMBL" id="QEK13703.1"/>
    </source>
</evidence>
<gene>
    <name evidence="1" type="ORF">FQB35_14710</name>
</gene>
<reference evidence="1 2" key="1">
    <citation type="submission" date="2019-07" db="EMBL/GenBank/DDBJ databases">
        <title>Complete genome of Crassaminicella thermophila SY095.</title>
        <authorList>
            <person name="Li X."/>
        </authorList>
    </citation>
    <scope>NUCLEOTIDE SEQUENCE [LARGE SCALE GENOMIC DNA]</scope>
    <source>
        <strain evidence="1 2">SY095</strain>
    </source>
</reference>
<dbReference type="OrthoDB" id="9800692at2"/>
<protein>
    <submittedName>
        <fullName evidence="1">(2Fe-2S) ferredoxin domain-containing protein</fullName>
    </submittedName>
</protein>
<dbReference type="InterPro" id="IPR036249">
    <property type="entry name" value="Thioredoxin-like_sf"/>
</dbReference>
<dbReference type="EMBL" id="CP042243">
    <property type="protein sequence ID" value="QEK13703.1"/>
    <property type="molecule type" value="Genomic_DNA"/>
</dbReference>
<proteinExistence type="predicted"/>
<dbReference type="KEGG" id="crs:FQB35_14710"/>
<accession>A0A5C0SGS6</accession>
<organism evidence="1 2">
    <name type="scientific">Crassaminicella thermophila</name>
    <dbReference type="NCBI Taxonomy" id="2599308"/>
    <lineage>
        <taxon>Bacteria</taxon>
        <taxon>Bacillati</taxon>
        <taxon>Bacillota</taxon>
        <taxon>Clostridia</taxon>
        <taxon>Eubacteriales</taxon>
        <taxon>Clostridiaceae</taxon>
        <taxon>Crassaminicella</taxon>
    </lineage>
</organism>
<dbReference type="Gene3D" id="3.40.30.10">
    <property type="entry name" value="Glutaredoxin"/>
    <property type="match status" value="1"/>
</dbReference>
<name>A0A5C0SGS6_CRATE</name>
<keyword evidence="2" id="KW-1185">Reference proteome</keyword>
<sequence length="128" mass="14193">MKSIEELKKIREKSLKKVNLREHGEEGGDQIEVLVGMATCGIASGARQTLNAIVDEVSKENLDNVKVIQVGCIGYCHSEPIVQVNIPGEKPILYGKVDTKKAREIVQKHIKGKEPLKESIIDTSFDRI</sequence>
<dbReference type="CDD" id="cd02980">
    <property type="entry name" value="TRX_Fd_family"/>
    <property type="match status" value="1"/>
</dbReference>
<dbReference type="Proteomes" id="UP000324646">
    <property type="component" value="Chromosome"/>
</dbReference>
<dbReference type="SUPFAM" id="SSF52833">
    <property type="entry name" value="Thioredoxin-like"/>
    <property type="match status" value="1"/>
</dbReference>
<dbReference type="AlphaFoldDB" id="A0A5C0SGS6"/>
<evidence type="ECO:0000313" key="2">
    <source>
        <dbReference type="Proteomes" id="UP000324646"/>
    </source>
</evidence>